<sequence>MSLSPNHGERRGDARPDLVVLHYTAMASTREALARLCDPVAEVSAHYLIAEDGEVIALVPEERRAWHAGAGRWGEVRDINSRSIGIELSNRGTHPYAQPQMRALEHLLDGLLSRWTIPPERVIGHSDMAPARKLDPGPRFDWRRLARAGLSVWPEEAEAEEAELSPSLRSFGYDPALPVDVLLTAFRWRFRPWASGPASPRDAGAALDLSRRFPVDRRAGEA</sequence>
<dbReference type="InterPro" id="IPR051206">
    <property type="entry name" value="NAMLAA_amidase_2"/>
</dbReference>
<dbReference type="GO" id="GO:0009254">
    <property type="term" value="P:peptidoglycan turnover"/>
    <property type="evidence" value="ECO:0007669"/>
    <property type="project" value="TreeGrafter"/>
</dbReference>
<keyword evidence="7" id="KW-1185">Reference proteome</keyword>
<gene>
    <name evidence="6" type="ORF">FHG71_07150</name>
</gene>
<evidence type="ECO:0000256" key="3">
    <source>
        <dbReference type="ARBA" id="ARBA00022801"/>
    </source>
</evidence>
<name>A0A5C4NEJ4_9RHOB</name>
<dbReference type="Pfam" id="PF01510">
    <property type="entry name" value="Amidase_2"/>
    <property type="match status" value="1"/>
</dbReference>
<keyword evidence="4" id="KW-0961">Cell wall biogenesis/degradation</keyword>
<evidence type="ECO:0000259" key="5">
    <source>
        <dbReference type="SMART" id="SM00644"/>
    </source>
</evidence>
<reference evidence="6 7" key="1">
    <citation type="submission" date="2019-06" db="EMBL/GenBank/DDBJ databases">
        <authorList>
            <person name="Jiang L."/>
        </authorList>
    </citation>
    <scope>NUCLEOTIDE SEQUENCE [LARGE SCALE GENOMIC DNA]</scope>
    <source>
        <strain evidence="6 7">YIM 48858</strain>
    </source>
</reference>
<evidence type="ECO:0000256" key="4">
    <source>
        <dbReference type="ARBA" id="ARBA00023316"/>
    </source>
</evidence>
<dbReference type="InterPro" id="IPR002502">
    <property type="entry name" value="Amidase_domain"/>
</dbReference>
<comment type="catalytic activity">
    <reaction evidence="1">
        <text>Hydrolyzes the link between N-acetylmuramoyl residues and L-amino acid residues in certain cell-wall glycopeptides.</text>
        <dbReference type="EC" id="3.5.1.28"/>
    </reaction>
</comment>
<dbReference type="OrthoDB" id="9794842at2"/>
<dbReference type="Gene3D" id="3.40.80.10">
    <property type="entry name" value="Peptidoglycan recognition protein-like"/>
    <property type="match status" value="1"/>
</dbReference>
<evidence type="ECO:0000313" key="6">
    <source>
        <dbReference type="EMBL" id="TNC73063.1"/>
    </source>
</evidence>
<dbReference type="AlphaFoldDB" id="A0A5C4NEJ4"/>
<evidence type="ECO:0000313" key="7">
    <source>
        <dbReference type="Proteomes" id="UP000305709"/>
    </source>
</evidence>
<dbReference type="PANTHER" id="PTHR30417">
    <property type="entry name" value="N-ACETYLMURAMOYL-L-ALANINE AMIDASE AMID"/>
    <property type="match status" value="1"/>
</dbReference>
<dbReference type="CDD" id="cd06583">
    <property type="entry name" value="PGRP"/>
    <property type="match status" value="1"/>
</dbReference>
<keyword evidence="3" id="KW-0378">Hydrolase</keyword>
<evidence type="ECO:0000256" key="2">
    <source>
        <dbReference type="ARBA" id="ARBA00011901"/>
    </source>
</evidence>
<organism evidence="6 7">
    <name type="scientific">Rubellimicrobium roseum</name>
    <dbReference type="NCBI Taxonomy" id="687525"/>
    <lineage>
        <taxon>Bacteria</taxon>
        <taxon>Pseudomonadati</taxon>
        <taxon>Pseudomonadota</taxon>
        <taxon>Alphaproteobacteria</taxon>
        <taxon>Rhodobacterales</taxon>
        <taxon>Roseobacteraceae</taxon>
        <taxon>Rubellimicrobium</taxon>
    </lineage>
</organism>
<protein>
    <recommendedName>
        <fullName evidence="2">N-acetylmuramoyl-L-alanine amidase</fullName>
        <ecNumber evidence="2">3.5.1.28</ecNumber>
    </recommendedName>
</protein>
<dbReference type="PANTHER" id="PTHR30417:SF1">
    <property type="entry name" value="N-ACETYLMURAMOYL-L-ALANINE AMIDASE AMID"/>
    <property type="match status" value="1"/>
</dbReference>
<evidence type="ECO:0000256" key="1">
    <source>
        <dbReference type="ARBA" id="ARBA00001561"/>
    </source>
</evidence>
<feature type="domain" description="N-acetylmuramoyl-L-alanine amidase" evidence="5">
    <location>
        <begin position="4"/>
        <end position="137"/>
    </location>
</feature>
<dbReference type="Proteomes" id="UP000305709">
    <property type="component" value="Unassembled WGS sequence"/>
</dbReference>
<dbReference type="GO" id="GO:0009253">
    <property type="term" value="P:peptidoglycan catabolic process"/>
    <property type="evidence" value="ECO:0007669"/>
    <property type="project" value="InterPro"/>
</dbReference>
<dbReference type="SMART" id="SM00644">
    <property type="entry name" value="Ami_2"/>
    <property type="match status" value="1"/>
</dbReference>
<dbReference type="GO" id="GO:0019867">
    <property type="term" value="C:outer membrane"/>
    <property type="evidence" value="ECO:0007669"/>
    <property type="project" value="TreeGrafter"/>
</dbReference>
<dbReference type="GO" id="GO:0071555">
    <property type="term" value="P:cell wall organization"/>
    <property type="evidence" value="ECO:0007669"/>
    <property type="project" value="UniProtKB-KW"/>
</dbReference>
<dbReference type="RefSeq" id="WP_139080941.1">
    <property type="nucleotide sequence ID" value="NZ_VDFV01000005.1"/>
</dbReference>
<dbReference type="GO" id="GO:0008745">
    <property type="term" value="F:N-acetylmuramoyl-L-alanine amidase activity"/>
    <property type="evidence" value="ECO:0007669"/>
    <property type="project" value="UniProtKB-EC"/>
</dbReference>
<dbReference type="EMBL" id="VDFV01000005">
    <property type="protein sequence ID" value="TNC73063.1"/>
    <property type="molecule type" value="Genomic_DNA"/>
</dbReference>
<dbReference type="SUPFAM" id="SSF55846">
    <property type="entry name" value="N-acetylmuramoyl-L-alanine amidase-like"/>
    <property type="match status" value="1"/>
</dbReference>
<accession>A0A5C4NEJ4</accession>
<dbReference type="InterPro" id="IPR036505">
    <property type="entry name" value="Amidase/PGRP_sf"/>
</dbReference>
<dbReference type="EC" id="3.5.1.28" evidence="2"/>
<comment type="caution">
    <text evidence="6">The sequence shown here is derived from an EMBL/GenBank/DDBJ whole genome shotgun (WGS) entry which is preliminary data.</text>
</comment>
<proteinExistence type="predicted"/>